<name>A0A6P8QKS8_GEOSA</name>
<dbReference type="PANTHER" id="PTHR47160">
    <property type="entry name" value="PUTATIVE-RELATED"/>
    <property type="match status" value="1"/>
</dbReference>
<dbReference type="GeneID" id="117354520"/>
<dbReference type="Pfam" id="PF04500">
    <property type="entry name" value="FLYWCH"/>
    <property type="match status" value="1"/>
</dbReference>
<evidence type="ECO:0000259" key="4">
    <source>
        <dbReference type="PROSITE" id="PS50805"/>
    </source>
</evidence>
<dbReference type="AlphaFoldDB" id="A0A6P8QKS8"/>
<dbReference type="GO" id="GO:0008270">
    <property type="term" value="F:zinc ion binding"/>
    <property type="evidence" value="ECO:0007669"/>
    <property type="project" value="UniProtKB-KW"/>
</dbReference>
<proteinExistence type="predicted"/>
<evidence type="ECO:0000256" key="1">
    <source>
        <dbReference type="ARBA" id="ARBA00022723"/>
    </source>
</evidence>
<dbReference type="Proteomes" id="UP000515159">
    <property type="component" value="Chromosome 2"/>
</dbReference>
<keyword evidence="3" id="KW-0862">Zinc</keyword>
<dbReference type="CDD" id="cd07765">
    <property type="entry name" value="KRAB_A-box"/>
    <property type="match status" value="1"/>
</dbReference>
<dbReference type="InterPro" id="IPR001909">
    <property type="entry name" value="KRAB"/>
</dbReference>
<dbReference type="Pfam" id="PF10551">
    <property type="entry name" value="MULE"/>
    <property type="match status" value="1"/>
</dbReference>
<sequence>MGAMLPAIAEPVTFEDITVSFSKEQWEYLDEEQKELYREVMKNNYETLISLGADHKSIDPEVLSRITEEEEPCVGDPKEREDTHANTGIIFSPILLSRTIFDMDVIISQRGAENWVHEGYRYRCDRSNADGSSSWRCVRRNCVGRRKRLLDGSSLAITAHVHAPDNAKIAAEKMMADIRQLAVNTVEKPRQIIHGTTTGSSLEAAKLLPSYTSIQRTIQRKRKRGNMSMGNPRSVQEILIPDHLKVTMRGEHFLLWDSGESDENRIFIFSTQANINILEQNGHWFMDGTFKVAPELIVQMFTIHAFVDHRALPMVFVLLNSKTEEEYERILRKLLESRSTLSPLSILMDFERASLQAVSRVFPNSSVSGCLFHLGQSLWRKIQDEGLTSNYRDDENVRLYAKMLLALSFVPPENVGDCFEELDDKRPDELQPVYDYWEDHYIGRRRRNYRSPPTFPISLWNMRSRVEDGLPRTNDSVEGWHHAFQSSVSCQHASPYKLIEHFQRAQDRAEHLHAQFLASNRAAGSGKSKYVKVTQKLTALLPTYGHRPVLEYLTCVAHNIEL</sequence>
<dbReference type="PANTHER" id="PTHR47160:SF10">
    <property type="entry name" value="MULE TRANSPOSASE DOMAIN-CONTAINING PROTEIN"/>
    <property type="match status" value="1"/>
</dbReference>
<gene>
    <name evidence="6" type="primary">LOC117354520</name>
</gene>
<evidence type="ECO:0000313" key="6">
    <source>
        <dbReference type="RefSeq" id="XP_033788083.1"/>
    </source>
</evidence>
<dbReference type="Pfam" id="PF01352">
    <property type="entry name" value="KRAB"/>
    <property type="match status" value="1"/>
</dbReference>
<dbReference type="InterPro" id="IPR036051">
    <property type="entry name" value="KRAB_dom_sf"/>
</dbReference>
<dbReference type="InterPro" id="IPR007588">
    <property type="entry name" value="Znf_FLYWCH"/>
</dbReference>
<dbReference type="Gene3D" id="2.20.25.240">
    <property type="match status" value="1"/>
</dbReference>
<dbReference type="GO" id="GO:0006355">
    <property type="term" value="P:regulation of DNA-templated transcription"/>
    <property type="evidence" value="ECO:0007669"/>
    <property type="project" value="InterPro"/>
</dbReference>
<keyword evidence="1" id="KW-0479">Metal-binding</keyword>
<evidence type="ECO:0000256" key="2">
    <source>
        <dbReference type="ARBA" id="ARBA00022771"/>
    </source>
</evidence>
<dbReference type="PROSITE" id="PS50805">
    <property type="entry name" value="KRAB"/>
    <property type="match status" value="1"/>
</dbReference>
<keyword evidence="2" id="KW-0863">Zinc-finger</keyword>
<dbReference type="Gene3D" id="6.10.140.140">
    <property type="match status" value="1"/>
</dbReference>
<evidence type="ECO:0000313" key="5">
    <source>
        <dbReference type="Proteomes" id="UP000515159"/>
    </source>
</evidence>
<dbReference type="RefSeq" id="XP_033788083.1">
    <property type="nucleotide sequence ID" value="XM_033932192.1"/>
</dbReference>
<reference evidence="6" key="1">
    <citation type="submission" date="2025-08" db="UniProtKB">
        <authorList>
            <consortium name="RefSeq"/>
        </authorList>
    </citation>
    <scope>IDENTIFICATION</scope>
</reference>
<organism evidence="5 6">
    <name type="scientific">Geotrypetes seraphini</name>
    <name type="common">Gaboon caecilian</name>
    <name type="synonym">Caecilia seraphini</name>
    <dbReference type="NCBI Taxonomy" id="260995"/>
    <lineage>
        <taxon>Eukaryota</taxon>
        <taxon>Metazoa</taxon>
        <taxon>Chordata</taxon>
        <taxon>Craniata</taxon>
        <taxon>Vertebrata</taxon>
        <taxon>Euteleostomi</taxon>
        <taxon>Amphibia</taxon>
        <taxon>Gymnophiona</taxon>
        <taxon>Geotrypetes</taxon>
    </lineage>
</organism>
<accession>A0A6P8QKS8</accession>
<protein>
    <submittedName>
        <fullName evidence="6">Uncharacterized protein LOC117354520 isoform X2</fullName>
    </submittedName>
</protein>
<evidence type="ECO:0000256" key="3">
    <source>
        <dbReference type="ARBA" id="ARBA00022833"/>
    </source>
</evidence>
<dbReference type="SMART" id="SM00349">
    <property type="entry name" value="KRAB"/>
    <property type="match status" value="1"/>
</dbReference>
<feature type="domain" description="KRAB" evidence="4">
    <location>
        <begin position="12"/>
        <end position="85"/>
    </location>
</feature>
<dbReference type="InterPro" id="IPR018289">
    <property type="entry name" value="MULE_transposase_dom"/>
</dbReference>
<dbReference type="SUPFAM" id="SSF109640">
    <property type="entry name" value="KRAB domain (Kruppel-associated box)"/>
    <property type="match status" value="1"/>
</dbReference>
<keyword evidence="5" id="KW-1185">Reference proteome</keyword>